<dbReference type="SMART" id="SM00479">
    <property type="entry name" value="EXOIII"/>
    <property type="match status" value="1"/>
</dbReference>
<dbReference type="GO" id="GO:0008408">
    <property type="term" value="F:3'-5' exonuclease activity"/>
    <property type="evidence" value="ECO:0007669"/>
    <property type="project" value="TreeGrafter"/>
</dbReference>
<dbReference type="EMBL" id="LCUJ01000001">
    <property type="protein sequence ID" value="OCM00091.1"/>
    <property type="molecule type" value="Genomic_DNA"/>
</dbReference>
<dbReference type="SUPFAM" id="SSF53098">
    <property type="entry name" value="Ribonuclease H-like"/>
    <property type="match status" value="1"/>
</dbReference>
<dbReference type="OrthoDB" id="5497329at2"/>
<dbReference type="PATRIC" id="fig|544718.43.peg.968"/>
<dbReference type="InterPro" id="IPR012337">
    <property type="entry name" value="RNaseH-like_sf"/>
</dbReference>
<keyword evidence="2" id="KW-0548">Nucleotidyltransferase</keyword>
<dbReference type="Pfam" id="PF00929">
    <property type="entry name" value="RNase_T"/>
    <property type="match status" value="1"/>
</dbReference>
<sequence length="207" mass="24240">MFNSIKNHFYKKRLKDKRFNFLFDKPSNDEYICFDCETTGLDPLIDDIISIGAVIIKNNTIIASKKFIRYVKPKSNQLKENSIKIHHLRKCDLENACNIDDVILEFLYFIGNRKIVGYFLDFDLKMINKYLKPIIGINLPNKKYEVSEIYHDFKIDLIPQSFVDLRFKSILNELNLPNFGTHDSYNDALMTALIFIKLKNSASVKIN</sequence>
<accession>A0A1C0B934</accession>
<evidence type="ECO:0000313" key="3">
    <source>
        <dbReference type="Proteomes" id="UP000093281"/>
    </source>
</evidence>
<reference evidence="3" key="1">
    <citation type="submission" date="2015-05" db="EMBL/GenBank/DDBJ databases">
        <authorList>
            <person name="Rovetto F."/>
            <person name="Cocolin L."/>
            <person name="Illeghems K."/>
            <person name="Van Nieuwerburgh F."/>
            <person name="Houf K."/>
        </authorList>
    </citation>
    <scope>NUCLEOTIDE SEQUENCE [LARGE SCALE GENOMIC DNA]</scope>
    <source>
        <strain evidence="3">DU22</strain>
    </source>
</reference>
<dbReference type="EC" id="2.7.7.7" evidence="2"/>
<feature type="domain" description="Exonuclease" evidence="1">
    <location>
        <begin position="30"/>
        <end position="204"/>
    </location>
</feature>
<comment type="caution">
    <text evidence="2">The sequence shown here is derived from an EMBL/GenBank/DDBJ whole genome shotgun (WGS) entry which is preliminary data.</text>
</comment>
<dbReference type="NCBIfam" id="NF006601">
    <property type="entry name" value="PRK09145.1"/>
    <property type="match status" value="1"/>
</dbReference>
<organism evidence="2 3">
    <name type="scientific">Aliarcobacter thereius</name>
    <dbReference type="NCBI Taxonomy" id="544718"/>
    <lineage>
        <taxon>Bacteria</taxon>
        <taxon>Pseudomonadati</taxon>
        <taxon>Campylobacterota</taxon>
        <taxon>Epsilonproteobacteria</taxon>
        <taxon>Campylobacterales</taxon>
        <taxon>Arcobacteraceae</taxon>
        <taxon>Aliarcobacter</taxon>
    </lineage>
</organism>
<dbReference type="PANTHER" id="PTHR30231">
    <property type="entry name" value="DNA POLYMERASE III SUBUNIT EPSILON"/>
    <property type="match status" value="1"/>
</dbReference>
<dbReference type="CDD" id="cd06127">
    <property type="entry name" value="DEDDh"/>
    <property type="match status" value="1"/>
</dbReference>
<dbReference type="AlphaFoldDB" id="A0A1C0B934"/>
<protein>
    <submittedName>
        <fullName evidence="2">DNA polymerase III PolC-type</fullName>
        <ecNumber evidence="2">2.7.7.7</ecNumber>
    </submittedName>
</protein>
<dbReference type="PANTHER" id="PTHR30231:SF7">
    <property type="entry name" value="BLR4117 PROTEIN"/>
    <property type="match status" value="1"/>
</dbReference>
<dbReference type="GO" id="GO:0005829">
    <property type="term" value="C:cytosol"/>
    <property type="evidence" value="ECO:0007669"/>
    <property type="project" value="TreeGrafter"/>
</dbReference>
<dbReference type="Gene3D" id="3.30.420.10">
    <property type="entry name" value="Ribonuclease H-like superfamily/Ribonuclease H"/>
    <property type="match status" value="1"/>
</dbReference>
<name>A0A1C0B934_9BACT</name>
<keyword evidence="2" id="KW-0808">Transferase</keyword>
<dbReference type="GO" id="GO:0003887">
    <property type="term" value="F:DNA-directed DNA polymerase activity"/>
    <property type="evidence" value="ECO:0007669"/>
    <property type="project" value="UniProtKB-EC"/>
</dbReference>
<dbReference type="RefSeq" id="WP_066183001.1">
    <property type="nucleotide sequence ID" value="NZ_LCUJ01000001.1"/>
</dbReference>
<proteinExistence type="predicted"/>
<dbReference type="GO" id="GO:0003676">
    <property type="term" value="F:nucleic acid binding"/>
    <property type="evidence" value="ECO:0007669"/>
    <property type="project" value="InterPro"/>
</dbReference>
<dbReference type="InterPro" id="IPR013520">
    <property type="entry name" value="Ribonucl_H"/>
</dbReference>
<evidence type="ECO:0000313" key="2">
    <source>
        <dbReference type="EMBL" id="OCM00091.1"/>
    </source>
</evidence>
<dbReference type="Proteomes" id="UP000093281">
    <property type="component" value="Unassembled WGS sequence"/>
</dbReference>
<dbReference type="InterPro" id="IPR036397">
    <property type="entry name" value="RNaseH_sf"/>
</dbReference>
<gene>
    <name evidence="2" type="primary">polC_2</name>
    <name evidence="2" type="ORF">AAX29_00089</name>
</gene>
<dbReference type="STRING" id="544718.AAX25_00989"/>
<evidence type="ECO:0000259" key="1">
    <source>
        <dbReference type="SMART" id="SM00479"/>
    </source>
</evidence>